<dbReference type="Gene3D" id="2.130.10.10">
    <property type="entry name" value="YVTN repeat-like/Quinoprotein amine dehydrogenase"/>
    <property type="match status" value="1"/>
</dbReference>
<dbReference type="OrthoDB" id="10061407at2759"/>
<dbReference type="EMBL" id="JAAKFY010000006">
    <property type="protein sequence ID" value="KAF3855690.1"/>
    <property type="molecule type" value="Genomic_DNA"/>
</dbReference>
<evidence type="ECO:0000256" key="1">
    <source>
        <dbReference type="ARBA" id="ARBA00022722"/>
    </source>
</evidence>
<dbReference type="AlphaFoldDB" id="A0A7J5Z1Y6"/>
<protein>
    <recommendedName>
        <fullName evidence="5">Endonuclease/exonuclease/phosphatase domain-containing protein</fullName>
    </recommendedName>
</protein>
<reference evidence="3 4" key="1">
    <citation type="submission" date="2020-03" db="EMBL/GenBank/DDBJ databases">
        <title>Dissostichus mawsoni Genome sequencing and assembly.</title>
        <authorList>
            <person name="Park H."/>
        </authorList>
    </citation>
    <scope>NUCLEOTIDE SEQUENCE [LARGE SCALE GENOMIC DNA]</scope>
    <source>
        <strain evidence="3">DM0001</strain>
        <tissue evidence="3">Muscle</tissue>
    </source>
</reference>
<organism evidence="3 4">
    <name type="scientific">Dissostichus mawsoni</name>
    <name type="common">Antarctic cod</name>
    <dbReference type="NCBI Taxonomy" id="36200"/>
    <lineage>
        <taxon>Eukaryota</taxon>
        <taxon>Metazoa</taxon>
        <taxon>Chordata</taxon>
        <taxon>Craniata</taxon>
        <taxon>Vertebrata</taxon>
        <taxon>Euteleostomi</taxon>
        <taxon>Actinopterygii</taxon>
        <taxon>Neopterygii</taxon>
        <taxon>Teleostei</taxon>
        <taxon>Neoteleostei</taxon>
        <taxon>Acanthomorphata</taxon>
        <taxon>Eupercaria</taxon>
        <taxon>Perciformes</taxon>
        <taxon>Notothenioidei</taxon>
        <taxon>Nototheniidae</taxon>
        <taxon>Dissostichus</taxon>
    </lineage>
</organism>
<keyword evidence="1" id="KW-0540">Nuclease</keyword>
<keyword evidence="2" id="KW-0378">Hydrolase</keyword>
<accession>A0A7J5Z1Y6</accession>
<dbReference type="SUPFAM" id="SSF56219">
    <property type="entry name" value="DNase I-like"/>
    <property type="match status" value="1"/>
</dbReference>
<dbReference type="PANTHER" id="PTHR11371:SF26">
    <property type="entry name" value="DEOXYRIBONUCLEASE"/>
    <property type="match status" value="1"/>
</dbReference>
<comment type="caution">
    <text evidence="3">The sequence shown here is derived from an EMBL/GenBank/DDBJ whole genome shotgun (WGS) entry which is preliminary data.</text>
</comment>
<dbReference type="PRINTS" id="PR00130">
    <property type="entry name" value="DNASEI"/>
</dbReference>
<dbReference type="GO" id="GO:0006308">
    <property type="term" value="P:DNA catabolic process"/>
    <property type="evidence" value="ECO:0007669"/>
    <property type="project" value="InterPro"/>
</dbReference>
<dbReference type="InterPro" id="IPR015943">
    <property type="entry name" value="WD40/YVTN_repeat-like_dom_sf"/>
</dbReference>
<name>A0A7J5Z1Y6_DISMA</name>
<evidence type="ECO:0000313" key="4">
    <source>
        <dbReference type="Proteomes" id="UP000518266"/>
    </source>
</evidence>
<dbReference type="PANTHER" id="PTHR11371">
    <property type="entry name" value="DEOXYRIBONUCLEASE"/>
    <property type="match status" value="1"/>
</dbReference>
<proteinExistence type="predicted"/>
<dbReference type="GO" id="GO:0005634">
    <property type="term" value="C:nucleus"/>
    <property type="evidence" value="ECO:0007669"/>
    <property type="project" value="TreeGrafter"/>
</dbReference>
<keyword evidence="4" id="KW-1185">Reference proteome</keyword>
<dbReference type="InterPro" id="IPR036691">
    <property type="entry name" value="Endo/exonu/phosph_ase_sf"/>
</dbReference>
<sequence>MSADTETTSAAGSLFRFYSTEGFLVKMKIAAFNVKRLGWNKVNKEDVRDIIIEIMSQYSVVLLVEVIDKTGDNRSNPYGMKCSEPLGQRVTRRKKEVKIIDSYQYGGNDEDVITRQPFVVLLKCPNTVVQDLVLIPVHTKPTEAEAELNALHDVVEDVRERWKNDENIMILGDFNADGPYLSNEQKETLRISSAPYHWLIDDDVNTMTRNNNHAYDRIVVYGESMLEAIVPKSAKAYNFEEELNLTDEQVELEVKSEMELKDGRVFIWTCDDPAGNTWTAKLLHKFNDVVWHVSWSITGNILAVTLWKESMDGQWACISDVSKGQGAVSTITDTQQSEQ</sequence>
<dbReference type="Gene3D" id="3.60.10.10">
    <property type="entry name" value="Endonuclease/exonuclease/phosphatase"/>
    <property type="match status" value="1"/>
</dbReference>
<dbReference type="GO" id="GO:0003677">
    <property type="term" value="F:DNA binding"/>
    <property type="evidence" value="ECO:0007669"/>
    <property type="project" value="TreeGrafter"/>
</dbReference>
<evidence type="ECO:0008006" key="5">
    <source>
        <dbReference type="Google" id="ProtNLM"/>
    </source>
</evidence>
<evidence type="ECO:0000313" key="3">
    <source>
        <dbReference type="EMBL" id="KAF3855690.1"/>
    </source>
</evidence>
<gene>
    <name evidence="3" type="ORF">F7725_016413</name>
</gene>
<dbReference type="GO" id="GO:0004530">
    <property type="term" value="F:deoxyribonuclease I activity"/>
    <property type="evidence" value="ECO:0007669"/>
    <property type="project" value="TreeGrafter"/>
</dbReference>
<dbReference type="Proteomes" id="UP000518266">
    <property type="component" value="Unassembled WGS sequence"/>
</dbReference>
<dbReference type="SMART" id="SM00476">
    <property type="entry name" value="DNaseIc"/>
    <property type="match status" value="1"/>
</dbReference>
<dbReference type="InterPro" id="IPR016202">
    <property type="entry name" value="DNase_I"/>
</dbReference>
<evidence type="ECO:0000256" key="2">
    <source>
        <dbReference type="ARBA" id="ARBA00022801"/>
    </source>
</evidence>